<proteinExistence type="predicted"/>
<dbReference type="RefSeq" id="WP_141919274.1">
    <property type="nucleotide sequence ID" value="NZ_VFOF01000001.1"/>
</dbReference>
<sequence>MALFIDAQNLDSLTRYDGLLKAIALWLERDDLADQMPYFIQLAEARFRRLLVNPELETEISIASDGSVPLPEDFDALRLLYLSGGNKNQGFLQVSPELFQRCKNEEKDRRVFTIIAGQLWISPAPEKEVSFSLVYRASLPALSLNRQSNWLLAAHPDIYLFGSLLQAEFFGWNDNRLPVIKAALDEALDELNKAGLRKRYGGSALVAAAPVTEAVRGAYRW</sequence>
<protein>
    <recommendedName>
        <fullName evidence="3">Constituent protein</fullName>
    </recommendedName>
</protein>
<evidence type="ECO:0000313" key="1">
    <source>
        <dbReference type="EMBL" id="TQL16882.1"/>
    </source>
</evidence>
<reference evidence="1 2" key="1">
    <citation type="submission" date="2019-06" db="EMBL/GenBank/DDBJ databases">
        <title>Genome sequencing of Zymomonas mobilis strains for genetic engineering and biofuel applications.</title>
        <authorList>
            <person name="Teravest M."/>
        </authorList>
    </citation>
    <scope>NUCLEOTIDE SEQUENCE [LARGE SCALE GENOMIC DNA]</scope>
    <source>
        <strain evidence="1 2">AN0101</strain>
    </source>
</reference>
<accession>A0A542VZW5</accession>
<name>A0A542VZW5_ZYMMB</name>
<dbReference type="Proteomes" id="UP000316887">
    <property type="component" value="Unassembled WGS sequence"/>
</dbReference>
<dbReference type="InterPro" id="IPR056209">
    <property type="entry name" value="SU10_adaptor"/>
</dbReference>
<gene>
    <name evidence="1" type="ORF">FBY58_0432</name>
</gene>
<dbReference type="Pfam" id="PF24175">
    <property type="entry name" value="SU10_adaptor"/>
    <property type="match status" value="1"/>
</dbReference>
<comment type="caution">
    <text evidence="1">The sequence shown here is derived from an EMBL/GenBank/DDBJ whole genome shotgun (WGS) entry which is preliminary data.</text>
</comment>
<dbReference type="EMBL" id="VFOF01000001">
    <property type="protein sequence ID" value="TQL16882.1"/>
    <property type="molecule type" value="Genomic_DNA"/>
</dbReference>
<evidence type="ECO:0008006" key="3">
    <source>
        <dbReference type="Google" id="ProtNLM"/>
    </source>
</evidence>
<organism evidence="1 2">
    <name type="scientific">Zymomonas mobilis</name>
    <dbReference type="NCBI Taxonomy" id="542"/>
    <lineage>
        <taxon>Bacteria</taxon>
        <taxon>Pseudomonadati</taxon>
        <taxon>Pseudomonadota</taxon>
        <taxon>Alphaproteobacteria</taxon>
        <taxon>Sphingomonadales</taxon>
        <taxon>Zymomonadaceae</taxon>
        <taxon>Zymomonas</taxon>
    </lineage>
</organism>
<dbReference type="OrthoDB" id="7366738at2"/>
<evidence type="ECO:0000313" key="2">
    <source>
        <dbReference type="Proteomes" id="UP000316887"/>
    </source>
</evidence>
<dbReference type="AlphaFoldDB" id="A0A542VZW5"/>